<dbReference type="AlphaFoldDB" id="A0A1C7MT62"/>
<comment type="caution">
    <text evidence="1">The sequence shown here is derived from an EMBL/GenBank/DDBJ whole genome shotgun (WGS) entry which is preliminary data.</text>
</comment>
<evidence type="ECO:0000313" key="2">
    <source>
        <dbReference type="Proteomes" id="UP000092993"/>
    </source>
</evidence>
<name>A0A1C7MT62_GRIFR</name>
<accession>A0A1C7MT62</accession>
<reference evidence="1 2" key="1">
    <citation type="submission" date="2016-03" db="EMBL/GenBank/DDBJ databases">
        <title>Whole genome sequencing of Grifola frondosa 9006-11.</title>
        <authorList>
            <person name="Min B."/>
            <person name="Park H."/>
            <person name="Kim J.-G."/>
            <person name="Cho H."/>
            <person name="Oh Y.-L."/>
            <person name="Kong W.-S."/>
            <person name="Choi I.-G."/>
        </authorList>
    </citation>
    <scope>NUCLEOTIDE SEQUENCE [LARGE SCALE GENOMIC DNA]</scope>
    <source>
        <strain evidence="1 2">9006-11</strain>
    </source>
</reference>
<dbReference type="STRING" id="5627.A0A1C7MT62"/>
<dbReference type="OrthoDB" id="2747697at2759"/>
<dbReference type="EMBL" id="LUGG01000001">
    <property type="protein sequence ID" value="OBZ79917.1"/>
    <property type="molecule type" value="Genomic_DNA"/>
</dbReference>
<protein>
    <submittedName>
        <fullName evidence="1">Uncharacterized protein</fullName>
    </submittedName>
</protein>
<proteinExistence type="predicted"/>
<dbReference type="Proteomes" id="UP000092993">
    <property type="component" value="Unassembled WGS sequence"/>
</dbReference>
<organism evidence="1 2">
    <name type="scientific">Grifola frondosa</name>
    <name type="common">Maitake</name>
    <name type="synonym">Polyporus frondosus</name>
    <dbReference type="NCBI Taxonomy" id="5627"/>
    <lineage>
        <taxon>Eukaryota</taxon>
        <taxon>Fungi</taxon>
        <taxon>Dikarya</taxon>
        <taxon>Basidiomycota</taxon>
        <taxon>Agaricomycotina</taxon>
        <taxon>Agaricomycetes</taxon>
        <taxon>Polyporales</taxon>
        <taxon>Grifolaceae</taxon>
        <taxon>Grifola</taxon>
    </lineage>
</organism>
<gene>
    <name evidence="1" type="ORF">A0H81_00464</name>
</gene>
<evidence type="ECO:0000313" key="1">
    <source>
        <dbReference type="EMBL" id="OBZ79917.1"/>
    </source>
</evidence>
<keyword evidence="2" id="KW-1185">Reference proteome</keyword>
<sequence>MLTALSTQHWQRCSLAKMLLIDLPFDILSLLPDHVASLDDLHALILTSRTLYESASNPPPPPSARALADWSIQSPETRDALFTAISSTGLTALLDLALEVSPLTLADLSFLARMLKTVLTPVANILRTALSSDCSPHYPNFQLLRMLTHYWIYCDLFYHTISYPVLALTTNCKPVEPLSEITRREWIGKALSDNFSAYIKVNAVEDADAIYSIILSFFCNNLMDRVGGIAFHNSVFHKASYDYCAAHQGITTLKIFLHRTQERRAGPAAEVKELAALGNPSES</sequence>